<dbReference type="Gene3D" id="2.40.100.10">
    <property type="entry name" value="Cyclophilin-like"/>
    <property type="match status" value="1"/>
</dbReference>
<dbReference type="Proteomes" id="UP000063789">
    <property type="component" value="Chromosome"/>
</dbReference>
<dbReference type="PANTHER" id="PTHR34698">
    <property type="entry name" value="5-OXOPROLINASE SUBUNIT B"/>
    <property type="match status" value="1"/>
</dbReference>
<keyword evidence="2 5" id="KW-0378">Hydrolase</keyword>
<dbReference type="InterPro" id="IPR003833">
    <property type="entry name" value="CT_C_D"/>
</dbReference>
<reference evidence="6" key="1">
    <citation type="submission" date="2015-06" db="EMBL/GenBank/DDBJ databases">
        <title>Complete genome sequence and metabolic analysis of phthalate degradation pathway in Gordonia sp. QH-11.</title>
        <authorList>
            <person name="Jin D."/>
            <person name="Kong X."/>
            <person name="Bai Z."/>
        </authorList>
    </citation>
    <scope>NUCLEOTIDE SEQUENCE [LARGE SCALE GENOMIC DNA]</scope>
    <source>
        <strain evidence="6">QH-11</strain>
    </source>
</reference>
<dbReference type="SUPFAM" id="SSF50891">
    <property type="entry name" value="Cyclophilin-like"/>
    <property type="match status" value="1"/>
</dbReference>
<gene>
    <name evidence="5" type="ORF">ACH46_03955</name>
</gene>
<evidence type="ECO:0000259" key="4">
    <source>
        <dbReference type="SMART" id="SM00796"/>
    </source>
</evidence>
<keyword evidence="1" id="KW-0547">Nucleotide-binding</keyword>
<evidence type="ECO:0000313" key="6">
    <source>
        <dbReference type="Proteomes" id="UP000063789"/>
    </source>
</evidence>
<dbReference type="GO" id="GO:0016787">
    <property type="term" value="F:hydrolase activity"/>
    <property type="evidence" value="ECO:0007669"/>
    <property type="project" value="UniProtKB-KW"/>
</dbReference>
<reference evidence="5 6" key="2">
    <citation type="journal article" date="2017" name="Int. J. Syst. Evol. Microbiol.">
        <title>Gordonia phthalatica sp. nov., a di-n-butyl phthalate-degrading bacterium isolated from activated sludge.</title>
        <authorList>
            <person name="Jin D."/>
            <person name="Kong X."/>
            <person name="Jia M."/>
            <person name="Yu X."/>
            <person name="Wang X."/>
            <person name="Zhuang X."/>
            <person name="Deng Y."/>
            <person name="Bai Z."/>
        </authorList>
    </citation>
    <scope>NUCLEOTIDE SEQUENCE [LARGE SCALE GENOMIC DNA]</scope>
    <source>
        <strain evidence="5 6">QH-11</strain>
    </source>
</reference>
<evidence type="ECO:0000256" key="3">
    <source>
        <dbReference type="ARBA" id="ARBA00022840"/>
    </source>
</evidence>
<dbReference type="Gene3D" id="3.30.1360.40">
    <property type="match status" value="1"/>
</dbReference>
<dbReference type="SMART" id="SM00796">
    <property type="entry name" value="AHS1"/>
    <property type="match status" value="1"/>
</dbReference>
<evidence type="ECO:0000313" key="5">
    <source>
        <dbReference type="EMBL" id="ALG83815.1"/>
    </source>
</evidence>
<dbReference type="PATRIC" id="fig|1136941.3.peg.801"/>
<dbReference type="InterPro" id="IPR029000">
    <property type="entry name" value="Cyclophilin-like_dom_sf"/>
</dbReference>
<dbReference type="InterPro" id="IPR010016">
    <property type="entry name" value="PxpB"/>
</dbReference>
<keyword evidence="6" id="KW-1185">Reference proteome</keyword>
<evidence type="ECO:0000256" key="2">
    <source>
        <dbReference type="ARBA" id="ARBA00022801"/>
    </source>
</evidence>
<dbReference type="KEGG" id="goq:ACH46_03955"/>
<dbReference type="RefSeq" id="WP_062391776.1">
    <property type="nucleotide sequence ID" value="NZ_CP011853.1"/>
</dbReference>
<sequence length="231" mass="24225">MRELPAGSDGILLDFSAGASPEPEAQLCARALRAAVDDGRLPACDVVPAAETILVEALPGAGLDQLAVFRIVHAARREFSGAASTSEPESPAAPTPDLTLSTVYDGADLSEAATLLDVSPERLIEAHQAVLWRVQFMGFAPGFGYLIPDPSSKPEDCEMFQRITRRSQSRPSVPAGSVAVAAGYSAVYPRSSPGGWFLLGRTEATMWDSTARPPALLAAGTTVRFVAEAAS</sequence>
<accession>A0A0N7FUA5</accession>
<dbReference type="EMBL" id="CP011853">
    <property type="protein sequence ID" value="ALG83815.1"/>
    <property type="molecule type" value="Genomic_DNA"/>
</dbReference>
<dbReference type="PANTHER" id="PTHR34698:SF2">
    <property type="entry name" value="5-OXOPROLINASE SUBUNIT B"/>
    <property type="match status" value="1"/>
</dbReference>
<name>A0A0N7FUA5_9ACTN</name>
<proteinExistence type="predicted"/>
<dbReference type="Pfam" id="PF02682">
    <property type="entry name" value="CT_C_D"/>
    <property type="match status" value="1"/>
</dbReference>
<dbReference type="AlphaFoldDB" id="A0A0N7FUA5"/>
<organism evidence="5 6">
    <name type="scientific">Gordonia phthalatica</name>
    <dbReference type="NCBI Taxonomy" id="1136941"/>
    <lineage>
        <taxon>Bacteria</taxon>
        <taxon>Bacillati</taxon>
        <taxon>Actinomycetota</taxon>
        <taxon>Actinomycetes</taxon>
        <taxon>Mycobacteriales</taxon>
        <taxon>Gordoniaceae</taxon>
        <taxon>Gordonia</taxon>
    </lineage>
</organism>
<keyword evidence="3" id="KW-0067">ATP-binding</keyword>
<dbReference type="GO" id="GO:0005524">
    <property type="term" value="F:ATP binding"/>
    <property type="evidence" value="ECO:0007669"/>
    <property type="project" value="UniProtKB-KW"/>
</dbReference>
<evidence type="ECO:0000256" key="1">
    <source>
        <dbReference type="ARBA" id="ARBA00022741"/>
    </source>
</evidence>
<protein>
    <submittedName>
        <fullName evidence="5">Allophanate hydrolase</fullName>
    </submittedName>
</protein>
<dbReference type="STRING" id="1136941.ACH46_03955"/>
<feature type="domain" description="Carboxyltransferase" evidence="4">
    <location>
        <begin position="1"/>
        <end position="217"/>
    </location>
</feature>
<dbReference type="OrthoDB" id="9778567at2"/>